<dbReference type="HOGENOM" id="CLU_2038295_0_0_1"/>
<proteinExistence type="predicted"/>
<dbReference type="EMBL" id="HG970332">
    <property type="protein sequence ID" value="CEF75409.1"/>
    <property type="molecule type" value="Genomic_DNA"/>
</dbReference>
<dbReference type="EnsemblFungi" id="CEF75409">
    <property type="protein sequence ID" value="CEF75409"/>
    <property type="gene ID" value="FGRRES_13698"/>
</dbReference>
<keyword evidence="4" id="KW-1185">Reference proteome</keyword>
<accession>A0A098D8Y1</accession>
<gene>
    <name evidence="2" type="ORF">FGRAMPH1_01T07209</name>
</gene>
<reference evidence="2 4" key="3">
    <citation type="journal article" date="2015" name="BMC Genomics">
        <title>The completed genome sequence of the pathogenic ascomycete fungus Fusarium graminearum.</title>
        <authorList>
            <person name="King R."/>
            <person name="Urban M."/>
            <person name="Hammond-Kosack M.C."/>
            <person name="Hassani-Pak K."/>
            <person name="Hammond-Kosack K.E."/>
        </authorList>
    </citation>
    <scope>NUCLEOTIDE SEQUENCE [LARGE SCALE GENOMIC DNA]</scope>
    <source>
        <strain evidence="4">ATCC MYA-4620 / CBS 123657 / FGSC 9075 / NRRL 31084 / PH-1</strain>
        <strain evidence="2">PH-1</strain>
    </source>
</reference>
<dbReference type="InParanoid" id="I1SA17"/>
<dbReference type="KEGG" id="fgr:FGSG_13698"/>
<dbReference type="VEuPathDB" id="FungiDB:FGRAMPH1_01G07209"/>
<reference evidence="3 4" key="1">
    <citation type="journal article" date="2007" name="Science">
        <title>The Fusarium graminearum genome reveals a link between localized polymorphism and pathogen specialization.</title>
        <authorList>
            <person name="Cuomo C.A."/>
            <person name="Gueldener U."/>
            <person name="Xu J.-R."/>
            <person name="Trail F."/>
            <person name="Turgeon B.G."/>
            <person name="Di Pietro A."/>
            <person name="Walton J.D."/>
            <person name="Ma L.-J."/>
            <person name="Baker S.E."/>
            <person name="Rep M."/>
            <person name="Adam G."/>
            <person name="Antoniw J."/>
            <person name="Baldwin T."/>
            <person name="Calvo S.E."/>
            <person name="Chang Y.-L."/>
            <person name="DeCaprio D."/>
            <person name="Gale L.R."/>
            <person name="Gnerre S."/>
            <person name="Goswami R.S."/>
            <person name="Hammond-Kosack K."/>
            <person name="Harris L.J."/>
            <person name="Hilburn K."/>
            <person name="Kennell J.C."/>
            <person name="Kroken S."/>
            <person name="Magnuson J.K."/>
            <person name="Mannhaupt G."/>
            <person name="Mauceli E.W."/>
            <person name="Mewes H.-W."/>
            <person name="Mitterbauer R."/>
            <person name="Muehlbauer G."/>
            <person name="Muensterkoetter M."/>
            <person name="Nelson D."/>
            <person name="O'Donnell K."/>
            <person name="Ouellet T."/>
            <person name="Qi W."/>
            <person name="Quesneville H."/>
            <person name="Roncero M.I.G."/>
            <person name="Seong K.-Y."/>
            <person name="Tetko I.V."/>
            <person name="Urban M."/>
            <person name="Waalwijk C."/>
            <person name="Ward T.J."/>
            <person name="Yao J."/>
            <person name="Birren B.W."/>
            <person name="Kistler H.C."/>
        </authorList>
    </citation>
    <scope>NUCLEOTIDE SEQUENCE [LARGE SCALE GENOMIC DNA]</scope>
    <source>
        <strain evidence="4">ATCC MYA-4620 / CBS 123657 / FGSC 9075 / NRRL 31084 / PH-1</strain>
        <strain evidence="3">PH-1 / ATCC MYA-4620 / FGSC 9075 / NRRL 31084</strain>
    </source>
</reference>
<evidence type="ECO:0000313" key="2">
    <source>
        <dbReference type="EMBL" id="CEF75409.1"/>
    </source>
</evidence>
<reference evidence="3 4" key="2">
    <citation type="journal article" date="2010" name="Nature">
        <title>Comparative genomics reveals mobile pathogenicity chromosomes in Fusarium.</title>
        <authorList>
            <person name="Ma L.J."/>
            <person name="van der Does H.C."/>
            <person name="Borkovich K.A."/>
            <person name="Coleman J.J."/>
            <person name="Daboussi M.J."/>
            <person name="Di Pietro A."/>
            <person name="Dufresne M."/>
            <person name="Freitag M."/>
            <person name="Grabherr M."/>
            <person name="Henrissat B."/>
            <person name="Houterman P.M."/>
            <person name="Kang S."/>
            <person name="Shim W.B."/>
            <person name="Woloshuk C."/>
            <person name="Xie X."/>
            <person name="Xu J.R."/>
            <person name="Antoniw J."/>
            <person name="Baker S.E."/>
            <person name="Bluhm B.H."/>
            <person name="Breakspear A."/>
            <person name="Brown D.W."/>
            <person name="Butchko R.A."/>
            <person name="Chapman S."/>
            <person name="Coulson R."/>
            <person name="Coutinho P.M."/>
            <person name="Danchin E.G."/>
            <person name="Diener A."/>
            <person name="Gale L.R."/>
            <person name="Gardiner D.M."/>
            <person name="Goff S."/>
            <person name="Hammond-Kosack K.E."/>
            <person name="Hilburn K."/>
            <person name="Hua-Van A."/>
            <person name="Jonkers W."/>
            <person name="Kazan K."/>
            <person name="Kodira C.D."/>
            <person name="Koehrsen M."/>
            <person name="Kumar L."/>
            <person name="Lee Y.H."/>
            <person name="Li L."/>
            <person name="Manners J.M."/>
            <person name="Miranda-Saavedra D."/>
            <person name="Mukherjee M."/>
            <person name="Park G."/>
            <person name="Park J."/>
            <person name="Park S.Y."/>
            <person name="Proctor R.H."/>
            <person name="Regev A."/>
            <person name="Ruiz-Roldan M.C."/>
            <person name="Sain D."/>
            <person name="Sakthikumar S."/>
            <person name="Sykes S."/>
            <person name="Schwartz D.C."/>
            <person name="Turgeon B.G."/>
            <person name="Wapinski I."/>
            <person name="Yoder O."/>
            <person name="Young S."/>
            <person name="Zeng Q."/>
            <person name="Zhou S."/>
            <person name="Galagan J."/>
            <person name="Cuomo C.A."/>
            <person name="Kistler H.C."/>
            <person name="Rep M."/>
        </authorList>
    </citation>
    <scope>GENOME REANNOTATION</scope>
    <source>
        <strain evidence="4">ATCC MYA-4620 / CBS 123657 / FGSC 9075 / NRRL 31084 / PH-1</strain>
        <strain evidence="3">PH-1 / ATCC MYA-4620 / FGSC 9075 / NRRL 31084</strain>
    </source>
</reference>
<reference evidence="3" key="4">
    <citation type="submission" date="2017-01" db="UniProtKB">
        <authorList>
            <consortium name="EnsemblFungi"/>
        </authorList>
    </citation>
    <scope>IDENTIFICATION</scope>
    <source>
        <strain evidence="3">PH-1 / ATCC MYA-4620 / FGSC 9075 / NRRL 31084</strain>
    </source>
</reference>
<evidence type="ECO:0000313" key="4">
    <source>
        <dbReference type="Proteomes" id="UP000070720"/>
    </source>
</evidence>
<feature type="region of interest" description="Disordered" evidence="1">
    <location>
        <begin position="85"/>
        <end position="110"/>
    </location>
</feature>
<dbReference type="Proteomes" id="UP000070720">
    <property type="component" value="Chromosome 1"/>
</dbReference>
<protein>
    <submittedName>
        <fullName evidence="2">Chromosome 1, complete genome</fullName>
    </submittedName>
</protein>
<organism evidence="2 4">
    <name type="scientific">Gibberella zeae (strain ATCC MYA-4620 / CBS 123657 / FGSC 9075 / NRRL 31084 / PH-1)</name>
    <name type="common">Wheat head blight fungus</name>
    <name type="synonym">Fusarium graminearum</name>
    <dbReference type="NCBI Taxonomy" id="229533"/>
    <lineage>
        <taxon>Eukaryota</taxon>
        <taxon>Fungi</taxon>
        <taxon>Dikarya</taxon>
        <taxon>Ascomycota</taxon>
        <taxon>Pezizomycotina</taxon>
        <taxon>Sordariomycetes</taxon>
        <taxon>Hypocreomycetidae</taxon>
        <taxon>Hypocreales</taxon>
        <taxon>Nectriaceae</taxon>
        <taxon>Fusarium</taxon>
    </lineage>
</organism>
<evidence type="ECO:0000313" key="3">
    <source>
        <dbReference type="EnsemblFungi" id="CEF75409"/>
    </source>
</evidence>
<dbReference type="RefSeq" id="XP_011319000.1">
    <property type="nucleotide sequence ID" value="XM_011320698.1"/>
</dbReference>
<evidence type="ECO:0000256" key="1">
    <source>
        <dbReference type="SAM" id="MobiDB-lite"/>
    </source>
</evidence>
<sequence length="121" mass="13603">MNPYVGSDILMHIIFLACWRATGLFYCYLIDADYDMHPCPFTCHRAAMTWGVSLRTDFNMTSPPEAPVLAEIPEIYTPSALSITRATPRPETSRRQRCKFQRSGSAISTDPNYWIGAPGPV</sequence>
<name>I1SA17_GIBZE</name>
<dbReference type="AlphaFoldDB" id="I1SA17"/>
<accession>I1SA17</accession>